<dbReference type="Proteomes" id="UP000180253">
    <property type="component" value="Unassembled WGS sequence"/>
</dbReference>
<evidence type="ECO:0000313" key="2">
    <source>
        <dbReference type="Proteomes" id="UP000180253"/>
    </source>
</evidence>
<sequence>MRKILLIVIGVGLVTYGALQHLANQDAEEELNNQLSLIEMQSQIEIEYASVDVHLLSDKISVRGIVIKSAGNQKMASVELASLEGYRADEISQFTEVRLNGVRLNEQAWQRASTFPPILLGSRLDFVSSLAYEPDSGAVEVKVAMNAKKVVAVDFSANFYNATPLMQVYHAFRQQETDAQGGSTNTQSHATKVRDAWLQLETRAVRFELKNLGRLPDLLEQQLERQGLEKESFMQVFTEQVYAANLTQKTKDALLAFANGLQRLYISAQFPVGSSLPVLNKQLSALAGQPEEAEKILNLQVEGS</sequence>
<reference evidence="1 2" key="1">
    <citation type="submission" date="2016-10" db="EMBL/GenBank/DDBJ databases">
        <title>Pseudoalteromonas amylolytica sp. nov., isolated from the surface seawater.</title>
        <authorList>
            <person name="Wu Y.-H."/>
            <person name="Cheng H."/>
            <person name="Jin X.-B."/>
            <person name="Wang C.-S."/>
            <person name="Xu X.-W."/>
        </authorList>
    </citation>
    <scope>NUCLEOTIDE SEQUENCE [LARGE SCALE GENOMIC DNA]</scope>
    <source>
        <strain evidence="1 2">JCM 12483</strain>
    </source>
</reference>
<dbReference type="OrthoDB" id="6288281at2"/>
<comment type="caution">
    <text evidence="1">The sequence shown here is derived from an EMBL/GenBank/DDBJ whole genome shotgun (WGS) entry which is preliminary data.</text>
</comment>
<dbReference type="STRING" id="327939.BIW53_18225"/>
<evidence type="ECO:0000313" key="1">
    <source>
        <dbReference type="EMBL" id="OHU94147.1"/>
    </source>
</evidence>
<protein>
    <submittedName>
        <fullName evidence="1">Uncharacterized protein</fullName>
    </submittedName>
</protein>
<keyword evidence="2" id="KW-1185">Reference proteome</keyword>
<organism evidence="1 2">
    <name type="scientific">Pseudoalteromonas byunsanensis</name>
    <dbReference type="NCBI Taxonomy" id="327939"/>
    <lineage>
        <taxon>Bacteria</taxon>
        <taxon>Pseudomonadati</taxon>
        <taxon>Pseudomonadota</taxon>
        <taxon>Gammaproteobacteria</taxon>
        <taxon>Alteromonadales</taxon>
        <taxon>Pseudoalteromonadaceae</taxon>
        <taxon>Pseudoalteromonas</taxon>
    </lineage>
</organism>
<accession>A0A1S1N2B8</accession>
<gene>
    <name evidence="1" type="ORF">BIW53_18225</name>
</gene>
<dbReference type="AlphaFoldDB" id="A0A1S1N2B8"/>
<dbReference type="EMBL" id="MNAN01000035">
    <property type="protein sequence ID" value="OHU94147.1"/>
    <property type="molecule type" value="Genomic_DNA"/>
</dbReference>
<proteinExistence type="predicted"/>
<name>A0A1S1N2B8_9GAMM</name>
<dbReference type="RefSeq" id="WP_070993434.1">
    <property type="nucleotide sequence ID" value="NZ_CBCSHD010000011.1"/>
</dbReference>